<keyword evidence="2" id="KW-1185">Reference proteome</keyword>
<reference evidence="1 2" key="1">
    <citation type="journal article" date="2024" name="Chem. Sci.">
        <title>Discovery of megapolipeptins by genome mining of a Burkholderiales bacteria collection.</title>
        <authorList>
            <person name="Paulo B.S."/>
            <person name="Recchia M.J.J."/>
            <person name="Lee S."/>
            <person name="Fergusson C.H."/>
            <person name="Romanowski S.B."/>
            <person name="Hernandez A."/>
            <person name="Krull N."/>
            <person name="Liu D.Y."/>
            <person name="Cavanagh H."/>
            <person name="Bos A."/>
            <person name="Gray C.A."/>
            <person name="Murphy B.T."/>
            <person name="Linington R.G."/>
            <person name="Eustaquio A.S."/>
        </authorList>
    </citation>
    <scope>NUCLEOTIDE SEQUENCE [LARGE SCALE GENOMIC DNA]</scope>
    <source>
        <strain evidence="1 2">RL17-350-BIC-E</strain>
    </source>
</reference>
<proteinExistence type="predicted"/>
<name>A0ABW9EG02_9BURK</name>
<evidence type="ECO:0000313" key="2">
    <source>
        <dbReference type="Proteomes" id="UP001629392"/>
    </source>
</evidence>
<sequence length="71" mass="7307">MNTKTTGKSVLDKDGPLIAKGRVTDGAHGIQRLSDNEAAQSPVFQKRSTVAVNSSTTGVTGPTTLGLIPVD</sequence>
<dbReference type="Proteomes" id="UP001629392">
    <property type="component" value="Unassembled WGS sequence"/>
</dbReference>
<dbReference type="RefSeq" id="WP_408149538.1">
    <property type="nucleotide sequence ID" value="NZ_JAQQCL010000009.1"/>
</dbReference>
<organism evidence="1 2">
    <name type="scientific">Paraburkholderia strydomiana</name>
    <dbReference type="NCBI Taxonomy" id="1245417"/>
    <lineage>
        <taxon>Bacteria</taxon>
        <taxon>Pseudomonadati</taxon>
        <taxon>Pseudomonadota</taxon>
        <taxon>Betaproteobacteria</taxon>
        <taxon>Burkholderiales</taxon>
        <taxon>Burkholderiaceae</taxon>
        <taxon>Paraburkholderia</taxon>
    </lineage>
</organism>
<accession>A0ABW9EG02</accession>
<protein>
    <submittedName>
        <fullName evidence="1">Uncharacterized protein</fullName>
    </submittedName>
</protein>
<dbReference type="EMBL" id="JAQQCL010000009">
    <property type="protein sequence ID" value="MFM0717470.1"/>
    <property type="molecule type" value="Genomic_DNA"/>
</dbReference>
<comment type="caution">
    <text evidence="1">The sequence shown here is derived from an EMBL/GenBank/DDBJ whole genome shotgun (WGS) entry which is preliminary data.</text>
</comment>
<gene>
    <name evidence="1" type="ORF">PQQ73_14130</name>
</gene>
<evidence type="ECO:0000313" key="1">
    <source>
        <dbReference type="EMBL" id="MFM0717470.1"/>
    </source>
</evidence>